<gene>
    <name evidence="1" type="ORF">N8T08_001727</name>
</gene>
<accession>A0ACC3AN08</accession>
<proteinExistence type="predicted"/>
<keyword evidence="2" id="KW-1185">Reference proteome</keyword>
<evidence type="ECO:0000313" key="1">
    <source>
        <dbReference type="EMBL" id="KAK1138856.1"/>
    </source>
</evidence>
<reference evidence="1 2" key="1">
    <citation type="journal article" date="2023" name="ACS Omega">
        <title>Identification of the Neoaspergillic Acid Biosynthesis Gene Cluster by Establishing an In Vitro CRISPR-Ribonucleoprotein Genetic System in Aspergillus melleus.</title>
        <authorList>
            <person name="Yuan B."/>
            <person name="Grau M.F."/>
            <person name="Murata R.M."/>
            <person name="Torok T."/>
            <person name="Venkateswaran K."/>
            <person name="Stajich J.E."/>
            <person name="Wang C.C.C."/>
        </authorList>
    </citation>
    <scope>NUCLEOTIDE SEQUENCE [LARGE SCALE GENOMIC DNA]</scope>
    <source>
        <strain evidence="1 2">IMV 1140</strain>
    </source>
</reference>
<dbReference type="EMBL" id="JAOPJF010000126">
    <property type="protein sequence ID" value="KAK1138856.1"/>
    <property type="molecule type" value="Genomic_DNA"/>
</dbReference>
<organism evidence="1 2">
    <name type="scientific">Aspergillus melleus</name>
    <dbReference type="NCBI Taxonomy" id="138277"/>
    <lineage>
        <taxon>Eukaryota</taxon>
        <taxon>Fungi</taxon>
        <taxon>Dikarya</taxon>
        <taxon>Ascomycota</taxon>
        <taxon>Pezizomycotina</taxon>
        <taxon>Eurotiomycetes</taxon>
        <taxon>Eurotiomycetidae</taxon>
        <taxon>Eurotiales</taxon>
        <taxon>Aspergillaceae</taxon>
        <taxon>Aspergillus</taxon>
        <taxon>Aspergillus subgen. Circumdati</taxon>
    </lineage>
</organism>
<name>A0ACC3AN08_9EURO</name>
<sequence>MVTIALAARETPTEGSRAPHILAIVGALTGLSALLVFLRCYVRLFILRKFHLEDGFMVASLACAFGLLGCFIGESHHGVGSWSEDISPADSEKLSEYMFYHAIVIVLGISLVKISIGFFLLRFTSQNKILKWFIIGTLIFLALFTIACILALIFQCWPVEAAWDVELKRTGKCYSIDTYLRIGQFNSAINIVTDFIFATLPVFMFAQIQVNKRTKLSLMGILSLGYFACAAGIVKTVLQSRVFGETESYRESQYLIWNFVELAVGIIAASFPTIKPLVKSFIGSTMSLTSGHRTGKRTTHGYGCRNQASGYAMHSMSRSRPDREDQKYAVQIASVADRTSGSSEENLTKSSGPSFPPHIMQTTEVTVQSEEADMAGRMGPKWTVDDRI</sequence>
<dbReference type="Proteomes" id="UP001177260">
    <property type="component" value="Unassembled WGS sequence"/>
</dbReference>
<comment type="caution">
    <text evidence="1">The sequence shown here is derived from an EMBL/GenBank/DDBJ whole genome shotgun (WGS) entry which is preliminary data.</text>
</comment>
<evidence type="ECO:0000313" key="2">
    <source>
        <dbReference type="Proteomes" id="UP001177260"/>
    </source>
</evidence>
<protein>
    <submittedName>
        <fullName evidence="1">Uncharacterized protein</fullName>
    </submittedName>
</protein>